<dbReference type="RefSeq" id="WP_090587677.1">
    <property type="nucleotide sequence ID" value="NZ_FNDT01000017.1"/>
</dbReference>
<dbReference type="InterPro" id="IPR006439">
    <property type="entry name" value="HAD-SF_hydro_IA"/>
</dbReference>
<dbReference type="InterPro" id="IPR051806">
    <property type="entry name" value="HAD-like_SPP"/>
</dbReference>
<dbReference type="SFLD" id="SFLDS00003">
    <property type="entry name" value="Haloacid_Dehalogenase"/>
    <property type="match status" value="1"/>
</dbReference>
<dbReference type="SUPFAM" id="SSF56784">
    <property type="entry name" value="HAD-like"/>
    <property type="match status" value="1"/>
</dbReference>
<keyword evidence="2" id="KW-1185">Reference proteome</keyword>
<dbReference type="AlphaFoldDB" id="A0A1G8MBQ4"/>
<organism evidence="1 2">
    <name type="scientific">Arthrobacter subterraneus</name>
    <dbReference type="NCBI Taxonomy" id="335973"/>
    <lineage>
        <taxon>Bacteria</taxon>
        <taxon>Bacillati</taxon>
        <taxon>Actinomycetota</taxon>
        <taxon>Actinomycetes</taxon>
        <taxon>Micrococcales</taxon>
        <taxon>Micrococcaceae</taxon>
        <taxon>Arthrobacter</taxon>
    </lineage>
</organism>
<dbReference type="GO" id="GO:0050308">
    <property type="term" value="F:sugar-phosphatase activity"/>
    <property type="evidence" value="ECO:0007669"/>
    <property type="project" value="TreeGrafter"/>
</dbReference>
<dbReference type="Pfam" id="PF13419">
    <property type="entry name" value="HAD_2"/>
    <property type="match status" value="1"/>
</dbReference>
<protein>
    <submittedName>
        <fullName evidence="1">Sugar-phosphatase</fullName>
    </submittedName>
</protein>
<proteinExistence type="predicted"/>
<dbReference type="OrthoDB" id="9800058at2"/>
<dbReference type="STRING" id="335973.SAMN04488693_1175"/>
<gene>
    <name evidence="1" type="ORF">SAMN04488693_1175</name>
</gene>
<accession>A0A1G8MBQ4</accession>
<dbReference type="Gene3D" id="1.10.150.240">
    <property type="entry name" value="Putative phosphatase, domain 2"/>
    <property type="match status" value="1"/>
</dbReference>
<evidence type="ECO:0000313" key="1">
    <source>
        <dbReference type="EMBL" id="SDI64830.1"/>
    </source>
</evidence>
<name>A0A1G8MBQ4_9MICC</name>
<dbReference type="Gene3D" id="3.40.50.1000">
    <property type="entry name" value="HAD superfamily/HAD-like"/>
    <property type="match status" value="1"/>
</dbReference>
<dbReference type="PANTHER" id="PTHR43481">
    <property type="entry name" value="FRUCTOSE-1-PHOSPHATE PHOSPHATASE"/>
    <property type="match status" value="1"/>
</dbReference>
<dbReference type="SFLD" id="SFLDG01129">
    <property type="entry name" value="C1.5:_HAD__Beta-PGM__Phosphata"/>
    <property type="match status" value="1"/>
</dbReference>
<sequence>MTNVENLRRSRQQIATLHVDELLFDMDGTLIDSIAAVESAWSTLAKEEGVTVPSGGAFHGRTAVDLLGSLVVAERLSAALKRLEELESSPTAPVMTLPGATELLTRLPPNRWSIVTSAARSVAEARLTAAGLGIPAVLVTGDDVARGKPDPAPYLAGRRHSGRALAFEDTVAGLKSARGAGCDTVAIVGTATAEELSPYADFVVESLVSVTVASADHEGIRIGLQLVL</sequence>
<evidence type="ECO:0000313" key="2">
    <source>
        <dbReference type="Proteomes" id="UP000199258"/>
    </source>
</evidence>
<dbReference type="NCBIfam" id="TIGR01509">
    <property type="entry name" value="HAD-SF-IA-v3"/>
    <property type="match status" value="1"/>
</dbReference>
<dbReference type="InterPro" id="IPR041492">
    <property type="entry name" value="HAD_2"/>
</dbReference>
<dbReference type="Proteomes" id="UP000199258">
    <property type="component" value="Unassembled WGS sequence"/>
</dbReference>
<reference evidence="1 2" key="1">
    <citation type="submission" date="2016-10" db="EMBL/GenBank/DDBJ databases">
        <authorList>
            <person name="de Groot N.N."/>
        </authorList>
    </citation>
    <scope>NUCLEOTIDE SEQUENCE [LARGE SCALE GENOMIC DNA]</scope>
    <source>
        <strain evidence="1 2">NP_1H</strain>
    </source>
</reference>
<dbReference type="InterPro" id="IPR036412">
    <property type="entry name" value="HAD-like_sf"/>
</dbReference>
<dbReference type="EMBL" id="FNDT01000017">
    <property type="protein sequence ID" value="SDI64830.1"/>
    <property type="molecule type" value="Genomic_DNA"/>
</dbReference>
<dbReference type="PANTHER" id="PTHR43481:SF4">
    <property type="entry name" value="GLYCEROL-1-PHOSPHATE PHOSPHOHYDROLASE 1-RELATED"/>
    <property type="match status" value="1"/>
</dbReference>
<dbReference type="InterPro" id="IPR023214">
    <property type="entry name" value="HAD_sf"/>
</dbReference>
<dbReference type="InterPro" id="IPR023198">
    <property type="entry name" value="PGP-like_dom2"/>
</dbReference>